<dbReference type="RefSeq" id="WP_004216287.1">
    <property type="nucleotide sequence ID" value="NC_013924.1"/>
</dbReference>
<sequence>MNVRAERLRDDLLANGEFGRVDSDEGHGRTVLTGSSADRDAREYLVERMDELGLDVRIDPVGNIAGRWTPDSADPNAAPVAAGSHLDSVPRGGIFDGPLGVYAALESVRAMQLAGVEPDRPIDVVSFTEEEGGRVGTGLLGSSVASGKRSVDEALAFEDESGTTLAEHLEAIGFRGTDRLDASDWDAWFELHIEQSTTLEDAGAPVGIVTAITGLTNCGVTFVGEANHAGGQLMDGRTDALVAAAEFVEQVEHAAREVAATESSFAVATVGEIDVEPGARNVIPGEARLSVDIRDVDTAVMDELVDRARKAVARIERERELDGNLERYRTTEPAHMNERCVRALRDASEQRELKTVELPSGGGHDTMHVGRVTDVGMLFAPSRDGISHNPLEWTDWEDCAKCTQVLADALAALSGGRSA</sequence>
<dbReference type="HOGENOM" id="CLU_024588_6_0_2"/>
<accession>D3T1Q6</accession>
<dbReference type="PANTHER" id="PTHR32494">
    <property type="entry name" value="ALLANTOATE DEIMINASE-RELATED"/>
    <property type="match status" value="1"/>
</dbReference>
<geneLocation type="plasmid" evidence="3 5">
    <name>pNMAG02</name>
</geneLocation>
<dbReference type="PATRIC" id="fig|547559.17.peg.3015"/>
<dbReference type="CDD" id="cd03884">
    <property type="entry name" value="M20_bAS"/>
    <property type="match status" value="1"/>
</dbReference>
<dbReference type="Gene3D" id="3.40.630.10">
    <property type="entry name" value="Zn peptidases"/>
    <property type="match status" value="1"/>
</dbReference>
<dbReference type="GeneID" id="8828713"/>
<dbReference type="Pfam" id="PF01546">
    <property type="entry name" value="Peptidase_M20"/>
    <property type="match status" value="1"/>
</dbReference>
<evidence type="ECO:0000313" key="3">
    <source>
        <dbReference type="EMBL" id="ADD07515.1"/>
    </source>
</evidence>
<dbReference type="Gene3D" id="3.30.70.360">
    <property type="match status" value="1"/>
</dbReference>
<dbReference type="GO" id="GO:0016813">
    <property type="term" value="F:hydrolase activity, acting on carbon-nitrogen (but not peptide) bonds, in linear amidines"/>
    <property type="evidence" value="ECO:0007669"/>
    <property type="project" value="InterPro"/>
</dbReference>
<dbReference type="InterPro" id="IPR011650">
    <property type="entry name" value="Peptidase_M20_dimer"/>
</dbReference>
<organism evidence="3 5">
    <name type="scientific">Natrialba magadii (strain ATCC 43099 / DSM 3394 / CCM 3739 / CIP 104546 / IAM 13178 / JCM 8861 / NBRC 102185 / NCIMB 2190 / MS3)</name>
    <name type="common">Natronobacterium magadii</name>
    <dbReference type="NCBI Taxonomy" id="547559"/>
    <lineage>
        <taxon>Archaea</taxon>
        <taxon>Methanobacteriati</taxon>
        <taxon>Methanobacteriota</taxon>
        <taxon>Stenosarchaea group</taxon>
        <taxon>Halobacteria</taxon>
        <taxon>Halobacteriales</taxon>
        <taxon>Natrialbaceae</taxon>
        <taxon>Natrialba</taxon>
    </lineage>
</organism>
<reference evidence="3 5" key="2">
    <citation type="journal article" date="2012" name="BMC Genomics">
        <title>A comparative genomics perspective on the genetic content of the alkaliphilic haloarchaeon Natrialba magadii ATCC 43099T.</title>
        <authorList>
            <person name="Siddaramappa S."/>
            <person name="Challacombe J.F."/>
            <person name="Decastro R.E."/>
            <person name="Pfeiffer F."/>
            <person name="Sastre D.E."/>
            <person name="Gimenez M.I."/>
            <person name="Paggi R.A."/>
            <person name="Detter J.C."/>
            <person name="Davenport K.W."/>
            <person name="Goodwin L.A."/>
            <person name="Kyrpides N."/>
            <person name="Tapia R."/>
            <person name="Pitluck S."/>
            <person name="Lucas S."/>
            <person name="Woyke T."/>
            <person name="Maupin-Furlow J.A."/>
        </authorList>
    </citation>
    <scope>NUCLEOTIDE SEQUENCE [LARGE SCALE GENOMIC DNA]</scope>
    <source>
        <strain evidence="3">ATCC 43099</strain>
        <strain evidence="5">ATCC 43099 / DSM 3394 / CCM 3739 / CIP 104546 / IAM 13178 / JCM 8861 / NBRC 102185 / NCIMB 2190 / MS3</strain>
    </source>
</reference>
<dbReference type="InterPro" id="IPR036264">
    <property type="entry name" value="Bact_exopeptidase_dim_dom"/>
</dbReference>
<name>D3T1Q6_NATMM</name>
<dbReference type="Proteomes" id="UP000001879">
    <property type="component" value="Plasmid pNMAG02"/>
</dbReference>
<dbReference type="EMBL" id="CP001934">
    <property type="protein sequence ID" value="ADD07515.1"/>
    <property type="molecule type" value="Genomic_DNA"/>
</dbReference>
<dbReference type="KEGG" id="nmg:Nmag_3979"/>
<evidence type="ECO:0000313" key="5">
    <source>
        <dbReference type="Proteomes" id="UP000001879"/>
    </source>
</evidence>
<keyword evidence="1" id="KW-0378">Hydrolase</keyword>
<dbReference type="NCBIfam" id="TIGR01879">
    <property type="entry name" value="hydantase"/>
    <property type="match status" value="1"/>
</dbReference>
<proteinExistence type="predicted"/>
<protein>
    <submittedName>
        <fullName evidence="3 4">Amidase</fullName>
    </submittedName>
</protein>
<dbReference type="PANTHER" id="PTHR32494:SF5">
    <property type="entry name" value="ALLANTOATE AMIDOHYDROLASE"/>
    <property type="match status" value="1"/>
</dbReference>
<evidence type="ECO:0000256" key="1">
    <source>
        <dbReference type="ARBA" id="ARBA00022801"/>
    </source>
</evidence>
<dbReference type="OrthoDB" id="35906at2157"/>
<dbReference type="Pfam" id="PF07687">
    <property type="entry name" value="M20_dimer"/>
    <property type="match status" value="1"/>
</dbReference>
<dbReference type="PIRSF" id="PIRSF001235">
    <property type="entry name" value="Amidase_carbamoylase"/>
    <property type="match status" value="1"/>
</dbReference>
<evidence type="ECO:0000313" key="6">
    <source>
        <dbReference type="Proteomes" id="UP000011543"/>
    </source>
</evidence>
<evidence type="ECO:0000259" key="2">
    <source>
        <dbReference type="Pfam" id="PF07687"/>
    </source>
</evidence>
<reference evidence="4 6" key="3">
    <citation type="journal article" date="2014" name="PLoS Genet.">
        <title>Phylogenetically driven sequencing of extremely halophilic archaea reveals strategies for static and dynamic osmo-response.</title>
        <authorList>
            <person name="Becker E.A."/>
            <person name="Seitzer P.M."/>
            <person name="Tritt A."/>
            <person name="Larsen D."/>
            <person name="Krusor M."/>
            <person name="Yao A.I."/>
            <person name="Wu D."/>
            <person name="Madern D."/>
            <person name="Eisen J.A."/>
            <person name="Darling A.E."/>
            <person name="Facciotti M.T."/>
        </authorList>
    </citation>
    <scope>NUCLEOTIDE SEQUENCE [LARGE SCALE GENOMIC DNA]</scope>
    <source>
        <strain evidence="6">ATCC 43099 / DSM 3394 / CCM 3739 / CIP 104546 / IAM 13178 / JCM 8861 / NBRC 102185 / NCIMB 2190 / MS3</strain>
        <strain evidence="4">MS-3</strain>
    </source>
</reference>
<keyword evidence="3" id="KW-0614">Plasmid</keyword>
<dbReference type="InterPro" id="IPR002933">
    <property type="entry name" value="Peptidase_M20"/>
</dbReference>
<reference evidence="5" key="1">
    <citation type="submission" date="2010-02" db="EMBL/GenBank/DDBJ databases">
        <title>Complete sequence of plasmid 2 of Natrialba magadii ATCC 43099.</title>
        <authorList>
            <consortium name="US DOE Joint Genome Institute"/>
            <person name="Lucas S."/>
            <person name="Copeland A."/>
            <person name="Lapidus A."/>
            <person name="Cheng J.-F."/>
            <person name="Bruce D."/>
            <person name="Goodwin L."/>
            <person name="Pitluck S."/>
            <person name="Davenport K."/>
            <person name="Saunders E."/>
            <person name="Detter J.C."/>
            <person name="Han C."/>
            <person name="Tapia R."/>
            <person name="Land M."/>
            <person name="Hauser L."/>
            <person name="Kyrpides N."/>
            <person name="Mikhailova N."/>
            <person name="De Castro R.E."/>
            <person name="Maupin-Furlow J.A."/>
            <person name="Woyke T."/>
        </authorList>
    </citation>
    <scope>NUCLEOTIDE SEQUENCE [LARGE SCALE GENOMIC DNA]</scope>
    <source>
        <strain evidence="5">ATCC 43099 / DSM 3394 / CCM 3739 / CIP 104546 / IAM 13178 / JCM 8861 / NBRC 102185 / NCIMB 2190 / MS3</strain>
        <plasmid evidence="5">pNMAG02</plasmid>
    </source>
</reference>
<dbReference type="InterPro" id="IPR010158">
    <property type="entry name" value="Amidase_Cbmase"/>
</dbReference>
<dbReference type="SUPFAM" id="SSF53187">
    <property type="entry name" value="Zn-dependent exopeptidases"/>
    <property type="match status" value="1"/>
</dbReference>
<dbReference type="NCBIfam" id="NF006771">
    <property type="entry name" value="PRK09290.1-5"/>
    <property type="match status" value="1"/>
</dbReference>
<reference evidence="3" key="4">
    <citation type="submission" date="2016-09" db="EMBL/GenBank/DDBJ databases">
        <authorList>
            <person name="Pfeiffer F."/>
        </authorList>
    </citation>
    <scope>NUCLEOTIDE SEQUENCE</scope>
    <source>
        <strain evidence="3">ATCC 43099</strain>
        <plasmid evidence="3">pNMAG02</plasmid>
    </source>
</reference>
<dbReference type="PaxDb" id="547559-Nmag_3979"/>
<dbReference type="Proteomes" id="UP000011543">
    <property type="component" value="Unassembled WGS sequence"/>
</dbReference>
<feature type="domain" description="Peptidase M20 dimerisation" evidence="2">
    <location>
        <begin position="212"/>
        <end position="317"/>
    </location>
</feature>
<dbReference type="SUPFAM" id="SSF55031">
    <property type="entry name" value="Bacterial exopeptidase dimerisation domain"/>
    <property type="match status" value="1"/>
</dbReference>
<dbReference type="AlphaFoldDB" id="D3T1Q6"/>
<gene>
    <name evidence="3" type="ordered locus">Nmag_3979</name>
    <name evidence="4" type="ORF">C500_15330</name>
</gene>
<keyword evidence="5" id="KW-1185">Reference proteome</keyword>
<dbReference type="EMBL" id="AOHS01000051">
    <property type="protein sequence ID" value="ELY26547.1"/>
    <property type="molecule type" value="Genomic_DNA"/>
</dbReference>
<evidence type="ECO:0000313" key="4">
    <source>
        <dbReference type="EMBL" id="ELY26547.1"/>
    </source>
</evidence>
<dbReference type="eggNOG" id="arCOG01109">
    <property type="taxonomic scope" value="Archaea"/>
</dbReference>